<dbReference type="GO" id="GO:0016301">
    <property type="term" value="F:kinase activity"/>
    <property type="evidence" value="ECO:0007669"/>
    <property type="project" value="UniProtKB-KW"/>
</dbReference>
<sequence>MYSNLPQKIDRDIAAQLKSLGIGERRTQKHQFPCITISREFGCEGVPVAQSLVEKLSTEDYPWILFHRKLIQEISQKDALQSDLADIISDEKRNKLHQYIEQILSHKPINVQQYKKLGQTIRVLSTRGRSVILGAGAAILASDIPHALHIRLRAPMDFRVKRVSELLDITDSEAREKIRENDTERQEFIYEFTRKDLRDPHHYHLIIDNSKFDASMITELIYHALVLRNMLPEVK</sequence>
<dbReference type="Proteomes" id="UP000673975">
    <property type="component" value="Unassembled WGS sequence"/>
</dbReference>
<dbReference type="AlphaFoldDB" id="A0A8J7RP70"/>
<dbReference type="Gene3D" id="3.40.50.300">
    <property type="entry name" value="P-loop containing nucleotide triphosphate hydrolases"/>
    <property type="match status" value="1"/>
</dbReference>
<accession>A0A8J7RP70</accession>
<gene>
    <name evidence="1" type="ORF">NATSA_13255</name>
</gene>
<dbReference type="RefSeq" id="WP_210513093.1">
    <property type="nucleotide sequence ID" value="NZ_JAFIDN010000012.1"/>
</dbReference>
<keyword evidence="2" id="KW-1185">Reference proteome</keyword>
<keyword evidence="1" id="KW-0808">Transferase</keyword>
<dbReference type="InterPro" id="IPR027417">
    <property type="entry name" value="P-loop_NTPase"/>
</dbReference>
<reference evidence="1" key="1">
    <citation type="submission" date="2021-02" db="EMBL/GenBank/DDBJ databases">
        <title>Natronogracilivirga saccharolytica gen. nov. sp. nov. a new anaerobic, haloalkiliphilic carbohydrate-fermenting bacterium from soda lake and proposing of Cyclonatronumiaceae fam. nov. in the phylum Balneolaeota.</title>
        <authorList>
            <person name="Zhilina T.N."/>
            <person name="Sorokin D.Y."/>
            <person name="Zavarzina D.G."/>
            <person name="Toshchakov S.V."/>
            <person name="Kublanov I.V."/>
        </authorList>
    </citation>
    <scope>NUCLEOTIDE SEQUENCE</scope>
    <source>
        <strain evidence="1">Z-1702</strain>
    </source>
</reference>
<comment type="caution">
    <text evidence="1">The sequence shown here is derived from an EMBL/GenBank/DDBJ whole genome shotgun (WGS) entry which is preliminary data.</text>
</comment>
<dbReference type="EMBL" id="JAFIDN010000012">
    <property type="protein sequence ID" value="MBP3193638.1"/>
    <property type="molecule type" value="Genomic_DNA"/>
</dbReference>
<evidence type="ECO:0000313" key="1">
    <source>
        <dbReference type="EMBL" id="MBP3193638.1"/>
    </source>
</evidence>
<organism evidence="1 2">
    <name type="scientific">Natronogracilivirga saccharolytica</name>
    <dbReference type="NCBI Taxonomy" id="2812953"/>
    <lineage>
        <taxon>Bacteria</taxon>
        <taxon>Pseudomonadati</taxon>
        <taxon>Balneolota</taxon>
        <taxon>Balneolia</taxon>
        <taxon>Balneolales</taxon>
        <taxon>Cyclonatronaceae</taxon>
        <taxon>Natronogracilivirga</taxon>
    </lineage>
</organism>
<name>A0A8J7RP70_9BACT</name>
<keyword evidence="1" id="KW-0418">Kinase</keyword>
<dbReference type="Pfam" id="PF13189">
    <property type="entry name" value="Cytidylate_kin2"/>
    <property type="match status" value="1"/>
</dbReference>
<evidence type="ECO:0000313" key="2">
    <source>
        <dbReference type="Proteomes" id="UP000673975"/>
    </source>
</evidence>
<proteinExistence type="predicted"/>
<protein>
    <submittedName>
        <fullName evidence="1">Cytidylate kinase-like family protein</fullName>
    </submittedName>
</protein>